<dbReference type="PANTHER" id="PTHR24404:SF114">
    <property type="entry name" value="KLUMPFUSS, ISOFORM B-RELATED"/>
    <property type="match status" value="1"/>
</dbReference>
<organism evidence="12 13">
    <name type="scientific">Aphidius gifuensis</name>
    <name type="common">Parasitoid wasp</name>
    <dbReference type="NCBI Taxonomy" id="684658"/>
    <lineage>
        <taxon>Eukaryota</taxon>
        <taxon>Metazoa</taxon>
        <taxon>Ecdysozoa</taxon>
        <taxon>Arthropoda</taxon>
        <taxon>Hexapoda</taxon>
        <taxon>Insecta</taxon>
        <taxon>Pterygota</taxon>
        <taxon>Neoptera</taxon>
        <taxon>Endopterygota</taxon>
        <taxon>Hymenoptera</taxon>
        <taxon>Apocrita</taxon>
        <taxon>Ichneumonoidea</taxon>
        <taxon>Braconidae</taxon>
        <taxon>Aphidiinae</taxon>
        <taxon>Aphidius</taxon>
    </lineage>
</organism>
<evidence type="ECO:0000256" key="9">
    <source>
        <dbReference type="PROSITE-ProRule" id="PRU01263"/>
    </source>
</evidence>
<dbReference type="GO" id="GO:0008270">
    <property type="term" value="F:zinc ion binding"/>
    <property type="evidence" value="ECO:0007669"/>
    <property type="project" value="UniProtKB-UniRule"/>
</dbReference>
<dbReference type="PROSITE" id="PS00028">
    <property type="entry name" value="ZINC_FINGER_C2H2_1"/>
    <property type="match status" value="8"/>
</dbReference>
<feature type="domain" description="C2H2-type" evidence="10">
    <location>
        <begin position="344"/>
        <end position="371"/>
    </location>
</feature>
<proteinExistence type="predicted"/>
<evidence type="ECO:0000256" key="7">
    <source>
        <dbReference type="ARBA" id="ARBA00023242"/>
    </source>
</evidence>
<dbReference type="Pfam" id="PF00096">
    <property type="entry name" value="zf-C2H2"/>
    <property type="match status" value="5"/>
</dbReference>
<feature type="domain" description="C2H2-type" evidence="10">
    <location>
        <begin position="405"/>
        <end position="432"/>
    </location>
</feature>
<dbReference type="SUPFAM" id="SSF57667">
    <property type="entry name" value="beta-beta-alpha zinc fingers"/>
    <property type="match status" value="4"/>
</dbReference>
<dbReference type="InterPro" id="IPR012934">
    <property type="entry name" value="Znf_AD"/>
</dbReference>
<feature type="domain" description="C2H2-type" evidence="10">
    <location>
        <begin position="306"/>
        <end position="333"/>
    </location>
</feature>
<dbReference type="SUPFAM" id="SSF57716">
    <property type="entry name" value="Glucocorticoid receptor-like (DNA-binding domain)"/>
    <property type="match status" value="1"/>
</dbReference>
<protein>
    <submittedName>
        <fullName evidence="12">Uncharacterized protein</fullName>
    </submittedName>
</protein>
<evidence type="ECO:0000256" key="4">
    <source>
        <dbReference type="ARBA" id="ARBA00022771"/>
    </source>
</evidence>
<evidence type="ECO:0000256" key="3">
    <source>
        <dbReference type="ARBA" id="ARBA00022737"/>
    </source>
</evidence>
<keyword evidence="2 9" id="KW-0479">Metal-binding</keyword>
<evidence type="ECO:0000259" key="10">
    <source>
        <dbReference type="PROSITE" id="PS50157"/>
    </source>
</evidence>
<keyword evidence="7" id="KW-0539">Nucleus</keyword>
<evidence type="ECO:0000313" key="13">
    <source>
        <dbReference type="Proteomes" id="UP000639338"/>
    </source>
</evidence>
<evidence type="ECO:0000256" key="6">
    <source>
        <dbReference type="ARBA" id="ARBA00023125"/>
    </source>
</evidence>
<feature type="binding site" evidence="9">
    <location>
        <position position="54"/>
    </location>
    <ligand>
        <name>Zn(2+)</name>
        <dbReference type="ChEBI" id="CHEBI:29105"/>
    </ligand>
</feature>
<dbReference type="GO" id="GO:0003700">
    <property type="term" value="F:DNA-binding transcription factor activity"/>
    <property type="evidence" value="ECO:0007669"/>
    <property type="project" value="TreeGrafter"/>
</dbReference>
<feature type="domain" description="C2H2-type" evidence="10">
    <location>
        <begin position="461"/>
        <end position="488"/>
    </location>
</feature>
<keyword evidence="3" id="KW-0677">Repeat</keyword>
<dbReference type="PANTHER" id="PTHR24404">
    <property type="entry name" value="ZINC FINGER PROTEIN"/>
    <property type="match status" value="1"/>
</dbReference>
<dbReference type="Gene3D" id="3.30.160.60">
    <property type="entry name" value="Classic Zinc Finger"/>
    <property type="match status" value="7"/>
</dbReference>
<dbReference type="PROSITE" id="PS51915">
    <property type="entry name" value="ZAD"/>
    <property type="match status" value="1"/>
</dbReference>
<dbReference type="GO" id="GO:0005634">
    <property type="term" value="C:nucleus"/>
    <property type="evidence" value="ECO:0007669"/>
    <property type="project" value="UniProtKB-SubCell"/>
</dbReference>
<dbReference type="EMBL" id="JACMRX010000005">
    <property type="protein sequence ID" value="KAF7989292.1"/>
    <property type="molecule type" value="Genomic_DNA"/>
</dbReference>
<keyword evidence="13" id="KW-1185">Reference proteome</keyword>
<evidence type="ECO:0000313" key="12">
    <source>
        <dbReference type="EMBL" id="KAF7989292.1"/>
    </source>
</evidence>
<feature type="domain" description="C2H2-type" evidence="10">
    <location>
        <begin position="489"/>
        <end position="516"/>
    </location>
</feature>
<dbReference type="FunFam" id="3.30.160.60:FF:000264">
    <property type="entry name" value="Zinc finger protein 236"/>
    <property type="match status" value="1"/>
</dbReference>
<feature type="domain" description="C2H2-type" evidence="10">
    <location>
        <begin position="377"/>
        <end position="404"/>
    </location>
</feature>
<dbReference type="InterPro" id="IPR013087">
    <property type="entry name" value="Znf_C2H2_type"/>
</dbReference>
<name>A0A834XLX2_APHGI</name>
<dbReference type="FunFam" id="3.30.160.60:FF:000557">
    <property type="entry name" value="zinc finger and SCAN domain-containing protein 29"/>
    <property type="match status" value="1"/>
</dbReference>
<dbReference type="OrthoDB" id="6077919at2759"/>
<dbReference type="Pfam" id="PF07776">
    <property type="entry name" value="zf-AD"/>
    <property type="match status" value="1"/>
</dbReference>
<evidence type="ECO:0000256" key="2">
    <source>
        <dbReference type="ARBA" id="ARBA00022723"/>
    </source>
</evidence>
<dbReference type="GO" id="GO:0006357">
    <property type="term" value="P:regulation of transcription by RNA polymerase II"/>
    <property type="evidence" value="ECO:0007669"/>
    <property type="project" value="TreeGrafter"/>
</dbReference>
<dbReference type="FunFam" id="3.30.160.60:FF:001498">
    <property type="entry name" value="Zinc finger protein 404"/>
    <property type="match status" value="1"/>
</dbReference>
<feature type="domain" description="ZAD" evidence="11">
    <location>
        <begin position="7"/>
        <end position="81"/>
    </location>
</feature>
<sequence length="601" mass="69848">MDIVNALLCRACMKSDCELLSMFDDTDNNNLPQKFADLASKEIYENDGLPTFICSTCADKILLFHEFKCQIQESEIKLRNLFNNHTDVELFDEQFDENIEKNDDLNDDICIDETSKLNDDNENQEVQNYINNVDGINNSNEIFLISNSLESKNDKPTDDEILPESTENNDMSYTFFYIPEEKQDEKINLITQDSHHLNLDKKIIKTSSISSLPTDLNKNINNPSNDIDNLPDNSNKINEIKMKSKTEYQCTICHNNYPELSSILEHNIDNHIPKNGPFICIICEKICNNNNDLHSHIKIHTEKNPYSCFICNKSYTTKSSLNLHINDHSNDDNNIDESINNSIYNCQYCDKVFNHKNNYQCHLMSHLDPGAIKLPKFPCEICGKRFANNRTLETHIRVHTGEKPYKCNICNKKFSQRGNLFNHEKIHLTPRFYECDICNKKFNQSSTLRDHKLLHTGEKPYVCNICSAAFTFGAALRRHLWIHSDDKPHQCEICLAKFVGKYDLKRHIKIHSDKSKNKRNNKNNIDEENIEFHDVETLHDDYEEEHVIYVDTSVVDSHNDDNFNDNNLFINNEFLEGNNLTLNFHENSKKENGDLIFNGYS</sequence>
<reference evidence="12 13" key="1">
    <citation type="submission" date="2020-08" db="EMBL/GenBank/DDBJ databases">
        <title>Aphidius gifuensis genome sequencing and assembly.</title>
        <authorList>
            <person name="Du Z."/>
        </authorList>
    </citation>
    <scope>NUCLEOTIDE SEQUENCE [LARGE SCALE GENOMIC DNA]</scope>
    <source>
        <strain evidence="12">YNYX2018</strain>
        <tissue evidence="12">Adults</tissue>
    </source>
</reference>
<dbReference type="GO" id="GO:0000978">
    <property type="term" value="F:RNA polymerase II cis-regulatory region sequence-specific DNA binding"/>
    <property type="evidence" value="ECO:0007669"/>
    <property type="project" value="TreeGrafter"/>
</dbReference>
<feature type="domain" description="C2H2-type" evidence="10">
    <location>
        <begin position="278"/>
        <end position="305"/>
    </location>
</feature>
<evidence type="ECO:0000256" key="5">
    <source>
        <dbReference type="ARBA" id="ARBA00022833"/>
    </source>
</evidence>
<comment type="caution">
    <text evidence="12">The sequence shown here is derived from an EMBL/GenBank/DDBJ whole genome shotgun (WGS) entry which is preliminary data.</text>
</comment>
<dbReference type="InterPro" id="IPR036236">
    <property type="entry name" value="Znf_C2H2_sf"/>
</dbReference>
<comment type="subcellular location">
    <subcellularLocation>
        <location evidence="1">Nucleus</location>
    </subcellularLocation>
</comment>
<keyword evidence="4 8" id="KW-0863">Zinc-finger</keyword>
<evidence type="ECO:0000259" key="11">
    <source>
        <dbReference type="PROSITE" id="PS51915"/>
    </source>
</evidence>
<keyword evidence="5 9" id="KW-0862">Zinc</keyword>
<dbReference type="FunFam" id="3.30.160.60:FF:000512">
    <property type="entry name" value="zinc finger protein 197 isoform X1"/>
    <property type="match status" value="1"/>
</dbReference>
<dbReference type="PROSITE" id="PS50157">
    <property type="entry name" value="ZINC_FINGER_C2H2_2"/>
    <property type="match status" value="8"/>
</dbReference>
<feature type="domain" description="C2H2-type" evidence="10">
    <location>
        <begin position="433"/>
        <end position="460"/>
    </location>
</feature>
<dbReference type="SMART" id="SM00355">
    <property type="entry name" value="ZnF_C2H2"/>
    <property type="match status" value="9"/>
</dbReference>
<keyword evidence="6" id="KW-0238">DNA-binding</keyword>
<dbReference type="Gene3D" id="3.40.1800.20">
    <property type="match status" value="1"/>
</dbReference>
<dbReference type="InterPro" id="IPR050589">
    <property type="entry name" value="Ikaros_C2H2-ZF"/>
</dbReference>
<evidence type="ECO:0000256" key="8">
    <source>
        <dbReference type="PROSITE-ProRule" id="PRU00042"/>
    </source>
</evidence>
<dbReference type="SMART" id="SM00868">
    <property type="entry name" value="zf-AD"/>
    <property type="match status" value="1"/>
</dbReference>
<evidence type="ECO:0000256" key="1">
    <source>
        <dbReference type="ARBA" id="ARBA00004123"/>
    </source>
</evidence>
<feature type="binding site" evidence="9">
    <location>
        <position position="9"/>
    </location>
    <ligand>
        <name>Zn(2+)</name>
        <dbReference type="ChEBI" id="CHEBI:29105"/>
    </ligand>
</feature>
<dbReference type="Proteomes" id="UP000639338">
    <property type="component" value="Unassembled WGS sequence"/>
</dbReference>
<feature type="binding site" evidence="9">
    <location>
        <position position="12"/>
    </location>
    <ligand>
        <name>Zn(2+)</name>
        <dbReference type="ChEBI" id="CHEBI:29105"/>
    </ligand>
</feature>
<gene>
    <name evidence="12" type="ORF">HCN44_007966</name>
</gene>
<dbReference type="AlphaFoldDB" id="A0A834XLX2"/>
<feature type="binding site" evidence="9">
    <location>
        <position position="57"/>
    </location>
    <ligand>
        <name>Zn(2+)</name>
        <dbReference type="ChEBI" id="CHEBI:29105"/>
    </ligand>
</feature>
<accession>A0A834XLX2</accession>